<keyword evidence="3" id="KW-1185">Reference proteome</keyword>
<dbReference type="OrthoDB" id="14911at2759"/>
<name>A0A9N8JSK4_9PEZI</name>
<feature type="region of interest" description="Disordered" evidence="1">
    <location>
        <begin position="65"/>
        <end position="152"/>
    </location>
</feature>
<protein>
    <submittedName>
        <fullName evidence="2">Uncharacterized protein</fullName>
    </submittedName>
</protein>
<evidence type="ECO:0000313" key="3">
    <source>
        <dbReference type="Proteomes" id="UP000714618"/>
    </source>
</evidence>
<feature type="compositionally biased region" description="Acidic residues" evidence="1">
    <location>
        <begin position="82"/>
        <end position="92"/>
    </location>
</feature>
<comment type="caution">
    <text evidence="2">The sequence shown here is derived from an EMBL/GenBank/DDBJ whole genome shotgun (WGS) entry which is preliminary data.</text>
</comment>
<sequence>MDYQYKSINRGEHSIFGQIRKQGVDPENHVFVFNLRSYDRLNKTPAMKKMEDESGVTYQEVQRAQAEEIMASGVHGGAESSSSDEGESEDDEKEHYSSRKKKFEARRAAAGLRKDQVISEDSVAKNAMLGEKKVSEEKWDENDPEQEKANWVQEELYVHGKVSPLLSSNAT</sequence>
<evidence type="ECO:0000256" key="1">
    <source>
        <dbReference type="SAM" id="MobiDB-lite"/>
    </source>
</evidence>
<evidence type="ECO:0000313" key="2">
    <source>
        <dbReference type="EMBL" id="CAD0092558.1"/>
    </source>
</evidence>
<gene>
    <name evidence="2" type="ORF">AWRI4233_LOCUS3758</name>
</gene>
<dbReference type="AlphaFoldDB" id="A0A9N8JSK4"/>
<organism evidence="2 3">
    <name type="scientific">Aureobasidium mustum</name>
    <dbReference type="NCBI Taxonomy" id="2773714"/>
    <lineage>
        <taxon>Eukaryota</taxon>
        <taxon>Fungi</taxon>
        <taxon>Dikarya</taxon>
        <taxon>Ascomycota</taxon>
        <taxon>Pezizomycotina</taxon>
        <taxon>Dothideomycetes</taxon>
        <taxon>Dothideomycetidae</taxon>
        <taxon>Dothideales</taxon>
        <taxon>Saccotheciaceae</taxon>
        <taxon>Aureobasidium</taxon>
    </lineage>
</organism>
<dbReference type="Proteomes" id="UP000714618">
    <property type="component" value="Unassembled WGS sequence"/>
</dbReference>
<reference evidence="2" key="1">
    <citation type="submission" date="2020-06" db="EMBL/GenBank/DDBJ databases">
        <authorList>
            <person name="Onetto C."/>
        </authorList>
    </citation>
    <scope>NUCLEOTIDE SEQUENCE</scope>
</reference>
<accession>A0A9N8JSK4</accession>
<proteinExistence type="predicted"/>
<dbReference type="EMBL" id="CAIJEO010000005">
    <property type="protein sequence ID" value="CAD0092558.1"/>
    <property type="molecule type" value="Genomic_DNA"/>
</dbReference>